<feature type="transmembrane region" description="Helical" evidence="18">
    <location>
        <begin position="406"/>
        <end position="424"/>
    </location>
</feature>
<keyword evidence="11 17" id="KW-0675">Receptor</keyword>
<dbReference type="InterPro" id="IPR017452">
    <property type="entry name" value="GPCR_Rhodpsn_7TM"/>
</dbReference>
<feature type="transmembrane region" description="Helical" evidence="18">
    <location>
        <begin position="499"/>
        <end position="520"/>
    </location>
</feature>
<evidence type="ECO:0000256" key="15">
    <source>
        <dbReference type="ARBA" id="ARBA00025423"/>
    </source>
</evidence>
<feature type="transmembrane region" description="Helical" evidence="18">
    <location>
        <begin position="41"/>
        <end position="64"/>
    </location>
</feature>
<feature type="transmembrane region" description="Helical" evidence="18">
    <location>
        <begin position="334"/>
        <end position="355"/>
    </location>
</feature>
<dbReference type="InterPro" id="IPR001504">
    <property type="entry name" value="Brdyknn_2_rcpt"/>
</dbReference>
<evidence type="ECO:0000256" key="13">
    <source>
        <dbReference type="ARBA" id="ARBA00023224"/>
    </source>
</evidence>
<evidence type="ECO:0000256" key="6">
    <source>
        <dbReference type="ARBA" id="ARBA00022989"/>
    </source>
</evidence>
<feature type="non-terminal residue" evidence="20">
    <location>
        <position position="1"/>
    </location>
</feature>
<dbReference type="PRINTS" id="PR00425">
    <property type="entry name" value="BRADYKININR"/>
</dbReference>
<protein>
    <recommendedName>
        <fullName evidence="2">B2 bradykinin receptor</fullName>
    </recommendedName>
</protein>
<dbReference type="PRINTS" id="PR00237">
    <property type="entry name" value="GPCRRHODOPSN"/>
</dbReference>
<evidence type="ECO:0000256" key="12">
    <source>
        <dbReference type="ARBA" id="ARBA00023180"/>
    </source>
</evidence>
<keyword evidence="12" id="KW-0325">Glycoprotein</keyword>
<comment type="function">
    <text evidence="15">Receptor for bradykinin. It is associated with G proteins that activate a phosphatidylinositol-calcium second messenger system.</text>
</comment>
<dbReference type="GO" id="GO:0009897">
    <property type="term" value="C:external side of plasma membrane"/>
    <property type="evidence" value="ECO:0007669"/>
    <property type="project" value="TreeGrafter"/>
</dbReference>
<dbReference type="Pfam" id="PF00001">
    <property type="entry name" value="7tm_1"/>
    <property type="match status" value="2"/>
</dbReference>
<comment type="subunit">
    <text evidence="16">Forms a complex with PECAM1 and GNAQ. Interacts with PECAM1.</text>
</comment>
<evidence type="ECO:0000313" key="21">
    <source>
        <dbReference type="Proteomes" id="UP001205998"/>
    </source>
</evidence>
<feature type="transmembrane region" description="Helical" evidence="18">
    <location>
        <begin position="6"/>
        <end position="29"/>
    </location>
</feature>
<keyword evidence="10" id="KW-1015">Disulfide bond</keyword>
<dbReference type="EMBL" id="MU551677">
    <property type="protein sequence ID" value="KAI5618908.1"/>
    <property type="molecule type" value="Genomic_DNA"/>
</dbReference>
<evidence type="ECO:0000256" key="4">
    <source>
        <dbReference type="ARBA" id="ARBA00022553"/>
    </source>
</evidence>
<dbReference type="GO" id="GO:0042310">
    <property type="term" value="P:vasoconstriction"/>
    <property type="evidence" value="ECO:0007669"/>
    <property type="project" value="InterPro"/>
</dbReference>
<dbReference type="GO" id="GO:0019722">
    <property type="term" value="P:calcium-mediated signaling"/>
    <property type="evidence" value="ECO:0007669"/>
    <property type="project" value="TreeGrafter"/>
</dbReference>
<evidence type="ECO:0000256" key="11">
    <source>
        <dbReference type="ARBA" id="ARBA00023170"/>
    </source>
</evidence>
<feature type="transmembrane region" description="Helical" evidence="18">
    <location>
        <begin position="119"/>
        <end position="140"/>
    </location>
</feature>
<evidence type="ECO:0000256" key="16">
    <source>
        <dbReference type="ARBA" id="ARBA00025954"/>
    </source>
</evidence>
<feature type="transmembrane region" description="Helical" evidence="18">
    <location>
        <begin position="169"/>
        <end position="191"/>
    </location>
</feature>
<evidence type="ECO:0000256" key="9">
    <source>
        <dbReference type="ARBA" id="ARBA00023139"/>
    </source>
</evidence>
<evidence type="ECO:0000256" key="8">
    <source>
        <dbReference type="ARBA" id="ARBA00023136"/>
    </source>
</evidence>
<keyword evidence="7 17" id="KW-0297">G-protein coupled receptor</keyword>
<evidence type="ECO:0000256" key="2">
    <source>
        <dbReference type="ARBA" id="ARBA00013512"/>
    </source>
</evidence>
<evidence type="ECO:0000256" key="1">
    <source>
        <dbReference type="ARBA" id="ARBA00004651"/>
    </source>
</evidence>
<dbReference type="GO" id="GO:0016493">
    <property type="term" value="F:C-C chemokine receptor activity"/>
    <property type="evidence" value="ECO:0007669"/>
    <property type="project" value="TreeGrafter"/>
</dbReference>
<dbReference type="InterPro" id="IPR000496">
    <property type="entry name" value="Brdyknn_rcpt"/>
</dbReference>
<dbReference type="Gene3D" id="1.20.1070.10">
    <property type="entry name" value="Rhodopsin 7-helix transmembrane proteins"/>
    <property type="match status" value="2"/>
</dbReference>
<name>A0AAD5ALC4_SILAS</name>
<feature type="non-terminal residue" evidence="20">
    <location>
        <position position="610"/>
    </location>
</feature>
<keyword evidence="6 18" id="KW-1133">Transmembrane helix</keyword>
<keyword evidence="14" id="KW-0449">Lipoprotein</keyword>
<dbReference type="GO" id="GO:0006939">
    <property type="term" value="P:smooth muscle contraction"/>
    <property type="evidence" value="ECO:0007669"/>
    <property type="project" value="InterPro"/>
</dbReference>
<dbReference type="GO" id="GO:0004947">
    <property type="term" value="F:bradykinin receptor activity"/>
    <property type="evidence" value="ECO:0007669"/>
    <property type="project" value="InterPro"/>
</dbReference>
<keyword evidence="9" id="KW-0564">Palmitate</keyword>
<keyword evidence="4" id="KW-0597">Phosphoprotein</keyword>
<keyword evidence="8 18" id="KW-0472">Membrane</keyword>
<feature type="domain" description="G-protein coupled receptors family 1 profile" evidence="19">
    <location>
        <begin position="345"/>
        <end position="601"/>
    </location>
</feature>
<keyword evidence="21" id="KW-1185">Reference proteome</keyword>
<feature type="transmembrane region" description="Helical" evidence="18">
    <location>
        <begin position="367"/>
        <end position="386"/>
    </location>
</feature>
<gene>
    <name evidence="20" type="ORF">C0J50_21579</name>
</gene>
<feature type="transmembrane region" description="Helical" evidence="18">
    <location>
        <begin position="211"/>
        <end position="229"/>
    </location>
</feature>
<dbReference type="GO" id="GO:0007204">
    <property type="term" value="P:positive regulation of cytosolic calcium ion concentration"/>
    <property type="evidence" value="ECO:0007669"/>
    <property type="project" value="TreeGrafter"/>
</dbReference>
<feature type="domain" description="G-protein coupled receptors family 1 profile" evidence="19">
    <location>
        <begin position="19"/>
        <end position="275"/>
    </location>
</feature>
<evidence type="ECO:0000259" key="19">
    <source>
        <dbReference type="PROSITE" id="PS50262"/>
    </source>
</evidence>
<comment type="similarity">
    <text evidence="17">Belongs to the G-protein coupled receptor 1 family.</text>
</comment>
<comment type="subcellular location">
    <subcellularLocation>
        <location evidence="1">Cell membrane</location>
        <topology evidence="1">Multi-pass membrane protein</topology>
    </subcellularLocation>
</comment>
<dbReference type="InterPro" id="IPR050119">
    <property type="entry name" value="CCR1-9-like"/>
</dbReference>
<dbReference type="PANTHER" id="PTHR10489:SF957">
    <property type="entry name" value="B2 BRADYKININ RECEPTOR"/>
    <property type="match status" value="1"/>
</dbReference>
<evidence type="ECO:0000256" key="7">
    <source>
        <dbReference type="ARBA" id="ARBA00023040"/>
    </source>
</evidence>
<feature type="transmembrane region" description="Helical" evidence="18">
    <location>
        <begin position="581"/>
        <end position="603"/>
    </location>
</feature>
<evidence type="ECO:0000256" key="18">
    <source>
        <dbReference type="SAM" id="Phobius"/>
    </source>
</evidence>
<evidence type="ECO:0000256" key="3">
    <source>
        <dbReference type="ARBA" id="ARBA00022475"/>
    </source>
</evidence>
<proteinExistence type="inferred from homology"/>
<dbReference type="PANTHER" id="PTHR10489">
    <property type="entry name" value="CELL ADHESION MOLECULE"/>
    <property type="match status" value="1"/>
</dbReference>
<keyword evidence="13 17" id="KW-0807">Transducer</keyword>
<keyword evidence="5 17" id="KW-0812">Transmembrane</keyword>
<dbReference type="SUPFAM" id="SSF81321">
    <property type="entry name" value="Family A G protein-coupled receptor-like"/>
    <property type="match status" value="2"/>
</dbReference>
<dbReference type="PROSITE" id="PS00237">
    <property type="entry name" value="G_PROTEIN_RECEP_F1_1"/>
    <property type="match status" value="2"/>
</dbReference>
<evidence type="ECO:0000256" key="17">
    <source>
        <dbReference type="RuleBase" id="RU000688"/>
    </source>
</evidence>
<evidence type="ECO:0000313" key="20">
    <source>
        <dbReference type="EMBL" id="KAI5618908.1"/>
    </source>
</evidence>
<comment type="caution">
    <text evidence="20">The sequence shown here is derived from an EMBL/GenBank/DDBJ whole genome shotgun (WGS) entry which is preliminary data.</text>
</comment>
<feature type="transmembrane region" description="Helical" evidence="18">
    <location>
        <begin position="540"/>
        <end position="561"/>
    </location>
</feature>
<dbReference type="PROSITE" id="PS50262">
    <property type="entry name" value="G_PROTEIN_RECEP_F1_2"/>
    <property type="match status" value="2"/>
</dbReference>
<dbReference type="GO" id="GO:0019957">
    <property type="term" value="F:C-C chemokine binding"/>
    <property type="evidence" value="ECO:0007669"/>
    <property type="project" value="TreeGrafter"/>
</dbReference>
<evidence type="ECO:0000256" key="14">
    <source>
        <dbReference type="ARBA" id="ARBA00023288"/>
    </source>
</evidence>
<dbReference type="InterPro" id="IPR000276">
    <property type="entry name" value="GPCR_Rhodpsn"/>
</dbReference>
<evidence type="ECO:0000256" key="10">
    <source>
        <dbReference type="ARBA" id="ARBA00023157"/>
    </source>
</evidence>
<accession>A0AAD5ALC4</accession>
<dbReference type="GO" id="GO:0060326">
    <property type="term" value="P:cell chemotaxis"/>
    <property type="evidence" value="ECO:0007669"/>
    <property type="project" value="TreeGrafter"/>
</dbReference>
<sequence length="610" mass="69743">VYSIQPAYMSIICVLGVIGNAFVLAVFCVQKGHCSVADIYLGNLAAADLLMMCCLPFWVITIIHKFNWYFGQPMCQVVSLIIGMNYYCSVLFLTLVSLDRYLVLTRPMSVGRRKGTSHAKAICVAIWLTGFLLSLPALLFRSVQFFPDLEAEACYMAYPHDGWRLRYNMTANVVGFLIPVPLVSYCSYHIITILSDKQVRRCSEVVTERKAVVLVLVVLSVFILCWLPFQICMFLDTLYYFNVISGCLWIHGLDLGTQLSTYLGYSNSSLNPFLYVIVGKHFRQRAKGVFVQILNWGGWGESATTFQLENASLYPAAMFNSSEWHILHAIVPPYIFIVSLAGILGNVFVLLVFFLQRGKWNMPEIYLGNLALADLILLTCLPFWAMNILNYFYWSYGEFLCKAVNLSIIVNMYASIYMLVMVNIDRYLALVLIMKARWLRRRRNAKAICFCLWLFGLIMGIPTATFRTVQYNPDSQIAACIIHYPSDSWKLAHHLQLNLLGFALPLLAIVYCSGNILCVLYKRRDGVYPQDRNDRKATVLVSAVTLFFFICWVPFHIFTFLDTLCDLNLLDMDSWDHVLDIGSQYTTYFAFLNSCLNPLLYVCSGRYFKR</sequence>
<dbReference type="GO" id="GO:0006955">
    <property type="term" value="P:immune response"/>
    <property type="evidence" value="ECO:0007669"/>
    <property type="project" value="TreeGrafter"/>
</dbReference>
<reference evidence="20" key="1">
    <citation type="submission" date="2018-07" db="EMBL/GenBank/DDBJ databases">
        <title>Comparative genomics of catfishes provides insights into carnivory and benthic adaptation.</title>
        <authorList>
            <person name="Zhang Y."/>
            <person name="Wang D."/>
            <person name="Peng Z."/>
            <person name="Zheng S."/>
            <person name="Shao F."/>
            <person name="Tao W."/>
        </authorList>
    </citation>
    <scope>NUCLEOTIDE SEQUENCE</scope>
    <source>
        <strain evidence="20">Chongqing</strain>
    </source>
</reference>
<feature type="transmembrane region" description="Helical" evidence="18">
    <location>
        <begin position="445"/>
        <end position="466"/>
    </location>
</feature>
<keyword evidence="3" id="KW-1003">Cell membrane</keyword>
<organism evidence="20 21">
    <name type="scientific">Silurus asotus</name>
    <name type="common">Amur catfish</name>
    <name type="synonym">Parasilurus asotus</name>
    <dbReference type="NCBI Taxonomy" id="30991"/>
    <lineage>
        <taxon>Eukaryota</taxon>
        <taxon>Metazoa</taxon>
        <taxon>Chordata</taxon>
        <taxon>Craniata</taxon>
        <taxon>Vertebrata</taxon>
        <taxon>Euteleostomi</taxon>
        <taxon>Actinopterygii</taxon>
        <taxon>Neopterygii</taxon>
        <taxon>Teleostei</taxon>
        <taxon>Ostariophysi</taxon>
        <taxon>Siluriformes</taxon>
        <taxon>Siluridae</taxon>
        <taxon>Silurus</taxon>
    </lineage>
</organism>
<feature type="transmembrane region" description="Helical" evidence="18">
    <location>
        <begin position="76"/>
        <end position="98"/>
    </location>
</feature>
<dbReference type="PRINTS" id="PR00994">
    <property type="entry name" value="BRADYKINNB2R"/>
</dbReference>
<evidence type="ECO:0000256" key="5">
    <source>
        <dbReference type="ARBA" id="ARBA00022692"/>
    </source>
</evidence>
<dbReference type="AlphaFoldDB" id="A0AAD5ALC4"/>
<dbReference type="Proteomes" id="UP001205998">
    <property type="component" value="Unassembled WGS sequence"/>
</dbReference>